<proteinExistence type="predicted"/>
<dbReference type="EMBL" id="BAAAGA010000005">
    <property type="protein sequence ID" value="GAA0622782.1"/>
    <property type="molecule type" value="Genomic_DNA"/>
</dbReference>
<sequence length="137" mass="14844">MKTVTIDASAAASWLLSGQKTSAADAFLQDEEPRNLIAPDIFAWEIGNLLARMAKRNAAIAADYLHDLAALDIRVTAPREHESVLGLVDFAAREGLSLFDAAYLFLCLERGAGLASRDARLLDAARRAGVDVFDLRD</sequence>
<organism evidence="3 4">
    <name type="scientific">Brevundimonas kwangchunensis</name>
    <dbReference type="NCBI Taxonomy" id="322163"/>
    <lineage>
        <taxon>Bacteria</taxon>
        <taxon>Pseudomonadati</taxon>
        <taxon>Pseudomonadota</taxon>
        <taxon>Alphaproteobacteria</taxon>
        <taxon>Caulobacterales</taxon>
        <taxon>Caulobacteraceae</taxon>
        <taxon>Brevundimonas</taxon>
    </lineage>
</organism>
<accession>A0ABP3S0V0</accession>
<dbReference type="RefSeq" id="WP_343793003.1">
    <property type="nucleotide sequence ID" value="NZ_BAAAGA010000005.1"/>
</dbReference>
<keyword evidence="1" id="KW-0460">Magnesium</keyword>
<dbReference type="Pfam" id="PF01850">
    <property type="entry name" value="PIN"/>
    <property type="match status" value="1"/>
</dbReference>
<protein>
    <submittedName>
        <fullName evidence="3">Type II toxin-antitoxin system VapC family toxin</fullName>
    </submittedName>
</protein>
<dbReference type="InterPro" id="IPR002716">
    <property type="entry name" value="PIN_dom"/>
</dbReference>
<dbReference type="InterPro" id="IPR029060">
    <property type="entry name" value="PIN-like_dom_sf"/>
</dbReference>
<dbReference type="CDD" id="cd09873">
    <property type="entry name" value="PIN_Pae0151-like"/>
    <property type="match status" value="1"/>
</dbReference>
<dbReference type="SUPFAM" id="SSF88723">
    <property type="entry name" value="PIN domain-like"/>
    <property type="match status" value="1"/>
</dbReference>
<keyword evidence="4" id="KW-1185">Reference proteome</keyword>
<evidence type="ECO:0000259" key="2">
    <source>
        <dbReference type="Pfam" id="PF01850"/>
    </source>
</evidence>
<dbReference type="Gene3D" id="3.40.50.1010">
    <property type="entry name" value="5'-nuclease"/>
    <property type="match status" value="1"/>
</dbReference>
<dbReference type="PANTHER" id="PTHR35901:SF1">
    <property type="entry name" value="EXONUCLEASE VAPC9"/>
    <property type="match status" value="1"/>
</dbReference>
<comment type="caution">
    <text evidence="3">The sequence shown here is derived from an EMBL/GenBank/DDBJ whole genome shotgun (WGS) entry which is preliminary data.</text>
</comment>
<dbReference type="PANTHER" id="PTHR35901">
    <property type="entry name" value="RIBONUCLEASE VAPC3"/>
    <property type="match status" value="1"/>
</dbReference>
<evidence type="ECO:0000313" key="4">
    <source>
        <dbReference type="Proteomes" id="UP001501352"/>
    </source>
</evidence>
<dbReference type="InterPro" id="IPR044153">
    <property type="entry name" value="PIN_Pae0151-like"/>
</dbReference>
<evidence type="ECO:0000256" key="1">
    <source>
        <dbReference type="ARBA" id="ARBA00022842"/>
    </source>
</evidence>
<dbReference type="InterPro" id="IPR051619">
    <property type="entry name" value="TypeII_TA_RNase_PINc/VapC"/>
</dbReference>
<gene>
    <name evidence="3" type="ORF">GCM10009422_18460</name>
</gene>
<name>A0ABP3S0V0_9CAUL</name>
<evidence type="ECO:0000313" key="3">
    <source>
        <dbReference type="EMBL" id="GAA0622782.1"/>
    </source>
</evidence>
<reference evidence="4" key="1">
    <citation type="journal article" date="2019" name="Int. J. Syst. Evol. Microbiol.">
        <title>The Global Catalogue of Microorganisms (GCM) 10K type strain sequencing project: providing services to taxonomists for standard genome sequencing and annotation.</title>
        <authorList>
            <consortium name="The Broad Institute Genomics Platform"/>
            <consortium name="The Broad Institute Genome Sequencing Center for Infectious Disease"/>
            <person name="Wu L."/>
            <person name="Ma J."/>
        </authorList>
    </citation>
    <scope>NUCLEOTIDE SEQUENCE [LARGE SCALE GENOMIC DNA]</scope>
    <source>
        <strain evidence="4">JCM 12928</strain>
    </source>
</reference>
<feature type="domain" description="PIN" evidence="2">
    <location>
        <begin position="5"/>
        <end position="125"/>
    </location>
</feature>
<dbReference type="Proteomes" id="UP001501352">
    <property type="component" value="Unassembled WGS sequence"/>
</dbReference>